<feature type="transmembrane region" description="Helical" evidence="8">
    <location>
        <begin position="775"/>
        <end position="802"/>
    </location>
</feature>
<dbReference type="PROSITE" id="PS50850">
    <property type="entry name" value="MFS"/>
    <property type="match status" value="2"/>
</dbReference>
<dbReference type="Gene3D" id="1.20.1250.20">
    <property type="entry name" value="MFS general substrate transporter like domains"/>
    <property type="match status" value="2"/>
</dbReference>
<keyword evidence="7 8" id="KW-0472">Membrane</keyword>
<feature type="transmembrane region" description="Helical" evidence="8">
    <location>
        <begin position="351"/>
        <end position="371"/>
    </location>
</feature>
<feature type="transmembrane region" description="Helical" evidence="8">
    <location>
        <begin position="912"/>
        <end position="935"/>
    </location>
</feature>
<keyword evidence="5 8" id="KW-0812">Transmembrane</keyword>
<dbReference type="GO" id="GO:0005886">
    <property type="term" value="C:plasma membrane"/>
    <property type="evidence" value="ECO:0007669"/>
    <property type="project" value="UniProtKB-SubCell"/>
</dbReference>
<keyword evidence="2" id="KW-0813">Transport</keyword>
<dbReference type="PANTHER" id="PTHR48021">
    <property type="match status" value="1"/>
</dbReference>
<dbReference type="Pfam" id="PF00083">
    <property type="entry name" value="Sugar_tr"/>
    <property type="match status" value="2"/>
</dbReference>
<feature type="transmembrane region" description="Helical" evidence="8">
    <location>
        <begin position="528"/>
        <end position="550"/>
    </location>
</feature>
<feature type="transmembrane region" description="Helical" evidence="8">
    <location>
        <begin position="639"/>
        <end position="658"/>
    </location>
</feature>
<feature type="transmembrane region" description="Helical" evidence="8">
    <location>
        <begin position="841"/>
        <end position="861"/>
    </location>
</feature>
<protein>
    <recommendedName>
        <fullName evidence="9">Major facilitator superfamily (MFS) profile domain-containing protein</fullName>
    </recommendedName>
</protein>
<evidence type="ECO:0000256" key="7">
    <source>
        <dbReference type="ARBA" id="ARBA00023136"/>
    </source>
</evidence>
<feature type="domain" description="Major facilitator superfamily (MFS) profile" evidence="9">
    <location>
        <begin position="42"/>
        <end position="477"/>
    </location>
</feature>
<reference evidence="10" key="1">
    <citation type="submission" date="2022-01" db="EMBL/GenBank/DDBJ databases">
        <authorList>
            <person name="King R."/>
        </authorList>
    </citation>
    <scope>NUCLEOTIDE SEQUENCE</scope>
</reference>
<feature type="transmembrane region" description="Helical" evidence="8">
    <location>
        <begin position="324"/>
        <end position="344"/>
    </location>
</feature>
<keyword evidence="3" id="KW-1003">Cell membrane</keyword>
<dbReference type="SUPFAM" id="SSF103473">
    <property type="entry name" value="MFS general substrate transporter"/>
    <property type="match status" value="2"/>
</dbReference>
<evidence type="ECO:0000313" key="11">
    <source>
        <dbReference type="Proteomes" id="UP001153636"/>
    </source>
</evidence>
<feature type="transmembrane region" description="Helical" evidence="8">
    <location>
        <begin position="610"/>
        <end position="633"/>
    </location>
</feature>
<organism evidence="10 11">
    <name type="scientific">Psylliodes chrysocephalus</name>
    <dbReference type="NCBI Taxonomy" id="3402493"/>
    <lineage>
        <taxon>Eukaryota</taxon>
        <taxon>Metazoa</taxon>
        <taxon>Ecdysozoa</taxon>
        <taxon>Arthropoda</taxon>
        <taxon>Hexapoda</taxon>
        <taxon>Insecta</taxon>
        <taxon>Pterygota</taxon>
        <taxon>Neoptera</taxon>
        <taxon>Endopterygota</taxon>
        <taxon>Coleoptera</taxon>
        <taxon>Polyphaga</taxon>
        <taxon>Cucujiformia</taxon>
        <taxon>Chrysomeloidea</taxon>
        <taxon>Chrysomelidae</taxon>
        <taxon>Galerucinae</taxon>
        <taxon>Alticini</taxon>
        <taxon>Psylliodes</taxon>
    </lineage>
</organism>
<evidence type="ECO:0000259" key="9">
    <source>
        <dbReference type="PROSITE" id="PS50850"/>
    </source>
</evidence>
<feature type="transmembrane region" description="Helical" evidence="8">
    <location>
        <begin position="941"/>
        <end position="963"/>
    </location>
</feature>
<keyword evidence="4" id="KW-0762">Sugar transport</keyword>
<feature type="transmembrane region" description="Helical" evidence="8">
    <location>
        <begin position="422"/>
        <end position="445"/>
    </location>
</feature>
<feature type="transmembrane region" description="Helical" evidence="8">
    <location>
        <begin position="814"/>
        <end position="834"/>
    </location>
</feature>
<feature type="transmembrane region" description="Helical" evidence="8">
    <location>
        <begin position="117"/>
        <end position="134"/>
    </location>
</feature>
<dbReference type="EMBL" id="OV651831">
    <property type="protein sequence ID" value="CAH1105457.1"/>
    <property type="molecule type" value="Genomic_DNA"/>
</dbReference>
<keyword evidence="11" id="KW-1185">Reference proteome</keyword>
<feature type="transmembrane region" description="Helical" evidence="8">
    <location>
        <begin position="577"/>
        <end position="598"/>
    </location>
</feature>
<evidence type="ECO:0000256" key="3">
    <source>
        <dbReference type="ARBA" id="ARBA00022475"/>
    </source>
</evidence>
<accession>A0A9P0GDG3</accession>
<dbReference type="InterPro" id="IPR020846">
    <property type="entry name" value="MFS_dom"/>
</dbReference>
<sequence>MIEMRKQSGPPGLQEVTYVSNREGEFKPQAADKKRDTLFLHFSIISVCLVVMSGASSQTWSSPVIPKLKSNDTSINPLIEPATTLQISIMMGLPSLTSLFGTFLAPFLSDMFGRKKMLQFCGACMLLCDFIIAFCDHIIYIIIARCILTLFFMGSVSILVILVIEMCESHNRAKFGCFFGFFLSLGTLYSYVFGPMFSVRIFTLVTSIPLIVWIIVSFFTVETPVYLLSKRRTKECLQALQKLRSNKTRNEIQKDFDEIEDSIKQRQSFKNATIFSLFKTKETRVGIGLAMIPTLIHSGCGATVMLSFLGPIFNEAESGLSGNLVAIIVGVLKIFTVFITTIVVENFGRRTLLLFSTLGCALSQLVIGLFFYFKYIDSPITPYIKLFPVIAVVAYFIFYCIGLGPLPPTINSELFTSEFRSVAISILITELNILMFLLTAAFPLLARYVGLHWSFWFFSLFCFIGGAVIYVMLPETSDALILQQKLLELDMVVMKKQSGPPGLQEVTYVTNKEGEFKLQAADKKRDSLFLHFSVISVCLVIMSGASSLAWPSPVIPKLKSNDTSINPLKEPATTLQISMMMGLPTLASLFGTLLAPFLSDMFGRKRMLQLSGACMLLCDVVIAFCNNIIYIIIARCIFMSFFMGNMSILMIFVIELCENHNRAKFGCFFGFFLPLGSLYSYVFGPMFSVRIFTLVTSIPLIFFVIFSFFIVETPVYLLTKGRFKESLQSLRKLRSNKTSNEIQKDFEEIEFSLKQRQSVKNATISSLFKTKESRVGVGVAMIPTLVHCGCGATVVASFLGPIFNEADTGLSGNMVAIIVGILKICTVFITTMVVENFGRRTLLILSSLGCAISQLVIGWFFYLKYIDSPIIPYIKLSPVIAVMVYFIFFNIGLGPLPPTISSELFTSEFRSVAISIIVTVLSLILFLLTSGFPLLARYAGIHWSFWFFSLFCCIGAAVIYVTLPETRGKSIVEIQEELKNYKFSFKSRDTFKSNK</sequence>
<evidence type="ECO:0000256" key="2">
    <source>
        <dbReference type="ARBA" id="ARBA00022448"/>
    </source>
</evidence>
<dbReference type="InterPro" id="IPR005828">
    <property type="entry name" value="MFS_sugar_transport-like"/>
</dbReference>
<dbReference type="FunFam" id="1.20.1250.20:FF:000218">
    <property type="entry name" value="facilitated trehalose transporter Tret1"/>
    <property type="match status" value="2"/>
</dbReference>
<dbReference type="OrthoDB" id="6696619at2759"/>
<dbReference type="GO" id="GO:0022857">
    <property type="term" value="F:transmembrane transporter activity"/>
    <property type="evidence" value="ECO:0007669"/>
    <property type="project" value="InterPro"/>
</dbReference>
<dbReference type="PANTHER" id="PTHR48021:SF47">
    <property type="entry name" value="GH17672P"/>
    <property type="match status" value="1"/>
</dbReference>
<feature type="domain" description="Major facilitator superfamily (MFS) profile" evidence="9">
    <location>
        <begin position="532"/>
        <end position="967"/>
    </location>
</feature>
<feature type="transmembrane region" description="Helical" evidence="8">
    <location>
        <begin position="175"/>
        <end position="193"/>
    </location>
</feature>
<feature type="transmembrane region" description="Helical" evidence="8">
    <location>
        <begin position="873"/>
        <end position="891"/>
    </location>
</feature>
<feature type="transmembrane region" description="Helical" evidence="8">
    <location>
        <begin position="285"/>
        <end position="312"/>
    </location>
</feature>
<evidence type="ECO:0000313" key="10">
    <source>
        <dbReference type="EMBL" id="CAH1105457.1"/>
    </source>
</evidence>
<name>A0A9P0GDG3_9CUCU</name>
<feature type="transmembrane region" description="Helical" evidence="8">
    <location>
        <begin position="383"/>
        <end position="401"/>
    </location>
</feature>
<evidence type="ECO:0000256" key="4">
    <source>
        <dbReference type="ARBA" id="ARBA00022597"/>
    </source>
</evidence>
<comment type="subcellular location">
    <subcellularLocation>
        <location evidence="1">Cell membrane</location>
        <topology evidence="1">Multi-pass membrane protein</topology>
    </subcellularLocation>
</comment>
<evidence type="ECO:0000256" key="5">
    <source>
        <dbReference type="ARBA" id="ARBA00022692"/>
    </source>
</evidence>
<feature type="transmembrane region" description="Helical" evidence="8">
    <location>
        <begin position="38"/>
        <end position="60"/>
    </location>
</feature>
<dbReference type="InterPro" id="IPR036259">
    <property type="entry name" value="MFS_trans_sf"/>
</dbReference>
<feature type="transmembrane region" description="Helical" evidence="8">
    <location>
        <begin position="451"/>
        <end position="473"/>
    </location>
</feature>
<feature type="transmembrane region" description="Helical" evidence="8">
    <location>
        <begin position="85"/>
        <end position="105"/>
    </location>
</feature>
<evidence type="ECO:0000256" key="6">
    <source>
        <dbReference type="ARBA" id="ARBA00022989"/>
    </source>
</evidence>
<evidence type="ECO:0000256" key="8">
    <source>
        <dbReference type="SAM" id="Phobius"/>
    </source>
</evidence>
<feature type="transmembrane region" description="Helical" evidence="8">
    <location>
        <begin position="665"/>
        <end position="683"/>
    </location>
</feature>
<feature type="transmembrane region" description="Helical" evidence="8">
    <location>
        <begin position="140"/>
        <end position="163"/>
    </location>
</feature>
<dbReference type="InterPro" id="IPR050549">
    <property type="entry name" value="MFS_Trehalose_Transporter"/>
</dbReference>
<dbReference type="Proteomes" id="UP001153636">
    <property type="component" value="Chromosome 19"/>
</dbReference>
<proteinExistence type="predicted"/>
<dbReference type="AlphaFoldDB" id="A0A9P0GDG3"/>
<feature type="transmembrane region" description="Helical" evidence="8">
    <location>
        <begin position="689"/>
        <end position="718"/>
    </location>
</feature>
<feature type="transmembrane region" description="Helical" evidence="8">
    <location>
        <begin position="199"/>
        <end position="221"/>
    </location>
</feature>
<gene>
    <name evidence="10" type="ORF">PSYICH_LOCUS6253</name>
</gene>
<evidence type="ECO:0000256" key="1">
    <source>
        <dbReference type="ARBA" id="ARBA00004651"/>
    </source>
</evidence>
<keyword evidence="6 8" id="KW-1133">Transmembrane helix</keyword>